<evidence type="ECO:0000259" key="6">
    <source>
        <dbReference type="PROSITE" id="PS51123"/>
    </source>
</evidence>
<evidence type="ECO:0000313" key="7">
    <source>
        <dbReference type="EMBL" id="KGE85186.1"/>
    </source>
</evidence>
<dbReference type="PANTHER" id="PTHR30329">
    <property type="entry name" value="STATOR ELEMENT OF FLAGELLAR MOTOR COMPLEX"/>
    <property type="match status" value="1"/>
</dbReference>
<evidence type="ECO:0000256" key="3">
    <source>
        <dbReference type="ARBA" id="ARBA00023237"/>
    </source>
</evidence>
<evidence type="ECO:0000256" key="1">
    <source>
        <dbReference type="ARBA" id="ARBA00004442"/>
    </source>
</evidence>
<dbReference type="Pfam" id="PF00691">
    <property type="entry name" value="OmpA"/>
    <property type="match status" value="1"/>
</dbReference>
<dbReference type="InterPro" id="IPR006664">
    <property type="entry name" value="OMP_bac"/>
</dbReference>
<keyword evidence="7" id="KW-0282">Flagellum</keyword>
<dbReference type="PRINTS" id="PR01021">
    <property type="entry name" value="OMPADOMAIN"/>
</dbReference>
<dbReference type="PROSITE" id="PS51123">
    <property type="entry name" value="OMPA_2"/>
    <property type="match status" value="1"/>
</dbReference>
<feature type="domain" description="OmpA-like" evidence="6">
    <location>
        <begin position="546"/>
        <end position="663"/>
    </location>
</feature>
<dbReference type="RefSeq" id="WP_044229220.1">
    <property type="nucleotide sequence ID" value="NZ_JBKAGJ010000011.1"/>
</dbReference>
<comment type="subcellular location">
    <subcellularLocation>
        <location evidence="1">Cell outer membrane</location>
    </subcellularLocation>
</comment>
<dbReference type="Proteomes" id="UP000029736">
    <property type="component" value="Unassembled WGS sequence"/>
</dbReference>
<protein>
    <submittedName>
        <fullName evidence="7">Flagellar motor protein MotB</fullName>
    </submittedName>
</protein>
<keyword evidence="3" id="KW-0998">Cell outer membrane</keyword>
<dbReference type="InterPro" id="IPR006665">
    <property type="entry name" value="OmpA-like"/>
</dbReference>
<dbReference type="EMBL" id="JPOS01000092">
    <property type="protein sequence ID" value="KGE85186.1"/>
    <property type="molecule type" value="Genomic_DNA"/>
</dbReference>
<accession>A0A098RZ88</accession>
<sequence>MIRYSYILFALLFVALSSCTYTEKVRDGQTAIEVKQYAVALELLQKEYEKSKSRVEKGRIAFKIGEAYKNLNQSDLAIRWYKIAYDNQYGWESLREYAFALKQAERYDEAARAFKDLGIEIGSPYEYRREISACQIAQGWKDLRPEYEVEVMGFNSSRAEYAPVLYKGNQLVITSDRANSTGDDTYNWTGNAFSDLFLVDLESNTVSDFTGPLNTEDNEGTAIFNSDYTEVYFTRCFGGGKWDADHCKIMRSEVSGNSWSIPQPLSFMEEGINYGGPALSEDGQRLYFSADHPDGWGGHDLYYSERQTDGTWGPPQLMTRVINTEADEMFPFVDKDTLYFSSRGHTGMGGLDIFKTYQLQSRGWASPYNLKPPVNSGSDDFGYIIDYNAPRQDEDVLYSGYFTSRREEGIGNDDIYRFTKRKLPPEEVVQDEEPPKEIEYKLLLKGFVLEKLYEVPTDPNSVVLGRKPLPGSTVQIQFGPRKEEVTVGEDGMFELELEEEADYTFLAAKEGYLKNDAAFSTRGIGRDPNNPVQEFEIEIVLDRIFLDKEIRLENIYYDFDKANIREDAQPTLNELARNLELNPDIRIQLGSHTDCRGSSRYNQDLAQRRAQAAVDYLISQGIDPDRLVAFGYGESEPEADCICNRCTEEEHQINRRTTFKIIE</sequence>
<dbReference type="Gene3D" id="3.30.1330.60">
    <property type="entry name" value="OmpA-like domain"/>
    <property type="match status" value="1"/>
</dbReference>
<dbReference type="SUPFAM" id="SSF82171">
    <property type="entry name" value="DPP6 N-terminal domain-like"/>
    <property type="match status" value="1"/>
</dbReference>
<keyword evidence="5" id="KW-0732">Signal</keyword>
<dbReference type="OrthoDB" id="1488841at2"/>
<dbReference type="InterPro" id="IPR011659">
    <property type="entry name" value="WD40"/>
</dbReference>
<feature type="chain" id="PRO_5001947599" evidence="5">
    <location>
        <begin position="21"/>
        <end position="663"/>
    </location>
</feature>
<keyword evidence="2 4" id="KW-0472">Membrane</keyword>
<dbReference type="InterPro" id="IPR011990">
    <property type="entry name" value="TPR-like_helical_dom_sf"/>
</dbReference>
<proteinExistence type="predicted"/>
<dbReference type="AlphaFoldDB" id="A0A098RZ88"/>
<dbReference type="InterPro" id="IPR036737">
    <property type="entry name" value="OmpA-like_sf"/>
</dbReference>
<feature type="signal peptide" evidence="5">
    <location>
        <begin position="1"/>
        <end position="20"/>
    </location>
</feature>
<dbReference type="SUPFAM" id="SSF48452">
    <property type="entry name" value="TPR-like"/>
    <property type="match status" value="1"/>
</dbReference>
<dbReference type="PANTHER" id="PTHR30329:SF21">
    <property type="entry name" value="LIPOPROTEIN YIAD-RELATED"/>
    <property type="match status" value="1"/>
</dbReference>
<evidence type="ECO:0000313" key="8">
    <source>
        <dbReference type="Proteomes" id="UP000029736"/>
    </source>
</evidence>
<keyword evidence="7" id="KW-0966">Cell projection</keyword>
<keyword evidence="7" id="KW-0969">Cilium</keyword>
<evidence type="ECO:0000256" key="5">
    <source>
        <dbReference type="SAM" id="SignalP"/>
    </source>
</evidence>
<evidence type="ECO:0000256" key="2">
    <source>
        <dbReference type="ARBA" id="ARBA00023136"/>
    </source>
</evidence>
<evidence type="ECO:0000256" key="4">
    <source>
        <dbReference type="PROSITE-ProRule" id="PRU00473"/>
    </source>
</evidence>
<dbReference type="PROSITE" id="PS51257">
    <property type="entry name" value="PROKAR_LIPOPROTEIN"/>
    <property type="match status" value="1"/>
</dbReference>
<keyword evidence="8" id="KW-1185">Reference proteome</keyword>
<dbReference type="InterPro" id="IPR050330">
    <property type="entry name" value="Bact_OuterMem_StrucFunc"/>
</dbReference>
<reference evidence="7 8" key="1">
    <citation type="journal article" date="2014" name="Int. J. Syst. Evol. Microbiol.">
        <title>Phaeodactylibacter xiamenensis gen. nov., sp. nov., a member of the family Saprospiraceae isolated from the marine alga Phaeodactylum tricornutum.</title>
        <authorList>
            <person name="Chen Z.Jr."/>
            <person name="Lei X."/>
            <person name="Lai Q."/>
            <person name="Li Y."/>
            <person name="Zhang B."/>
            <person name="Zhang J."/>
            <person name="Zhang H."/>
            <person name="Yang L."/>
            <person name="Zheng W."/>
            <person name="Tian Y."/>
            <person name="Yu Z."/>
            <person name="Xu H.Jr."/>
            <person name="Zheng T."/>
        </authorList>
    </citation>
    <scope>NUCLEOTIDE SEQUENCE [LARGE SCALE GENOMIC DNA]</scope>
    <source>
        <strain evidence="7 8">KD52</strain>
    </source>
</reference>
<dbReference type="STRING" id="1524460.IX84_29365"/>
<gene>
    <name evidence="7" type="ORF">IX84_29365</name>
</gene>
<dbReference type="Gene3D" id="1.25.40.10">
    <property type="entry name" value="Tetratricopeptide repeat domain"/>
    <property type="match status" value="1"/>
</dbReference>
<comment type="caution">
    <text evidence="7">The sequence shown here is derived from an EMBL/GenBank/DDBJ whole genome shotgun (WGS) entry which is preliminary data.</text>
</comment>
<dbReference type="GO" id="GO:0009279">
    <property type="term" value="C:cell outer membrane"/>
    <property type="evidence" value="ECO:0007669"/>
    <property type="project" value="UniProtKB-SubCell"/>
</dbReference>
<dbReference type="CDD" id="cd07185">
    <property type="entry name" value="OmpA_C-like"/>
    <property type="match status" value="1"/>
</dbReference>
<dbReference type="SUPFAM" id="SSF103088">
    <property type="entry name" value="OmpA-like"/>
    <property type="match status" value="1"/>
</dbReference>
<organism evidence="7 8">
    <name type="scientific">Phaeodactylibacter xiamenensis</name>
    <dbReference type="NCBI Taxonomy" id="1524460"/>
    <lineage>
        <taxon>Bacteria</taxon>
        <taxon>Pseudomonadati</taxon>
        <taxon>Bacteroidota</taxon>
        <taxon>Saprospiria</taxon>
        <taxon>Saprospirales</taxon>
        <taxon>Haliscomenobacteraceae</taxon>
        <taxon>Phaeodactylibacter</taxon>
    </lineage>
</organism>
<name>A0A098RZ88_9BACT</name>
<dbReference type="Pfam" id="PF07676">
    <property type="entry name" value="PD40"/>
    <property type="match status" value="2"/>
</dbReference>
<dbReference type="CDD" id="cd15482">
    <property type="entry name" value="Sialidase_non-viral"/>
    <property type="match status" value="1"/>
</dbReference>